<dbReference type="PANTHER" id="PTHR43519">
    <property type="entry name" value="ATP-DEPENDENT RNA HELICASE HRPB"/>
    <property type="match status" value="1"/>
</dbReference>
<gene>
    <name evidence="7" type="ORF">HNP98_003681</name>
</gene>
<dbReference type="Pfam" id="PF00271">
    <property type="entry name" value="Helicase_C"/>
    <property type="match status" value="1"/>
</dbReference>
<evidence type="ECO:0000256" key="1">
    <source>
        <dbReference type="ARBA" id="ARBA00022741"/>
    </source>
</evidence>
<dbReference type="PROSITE" id="PS51194">
    <property type="entry name" value="HELICASE_CTER"/>
    <property type="match status" value="1"/>
</dbReference>
<evidence type="ECO:0000256" key="2">
    <source>
        <dbReference type="ARBA" id="ARBA00022801"/>
    </source>
</evidence>
<dbReference type="GO" id="GO:0003724">
    <property type="term" value="F:RNA helicase activity"/>
    <property type="evidence" value="ECO:0007669"/>
    <property type="project" value="UniProtKB-EC"/>
</dbReference>
<dbReference type="PROSITE" id="PS51192">
    <property type="entry name" value="HELICASE_ATP_BIND_1"/>
    <property type="match status" value="1"/>
</dbReference>
<dbReference type="InterPro" id="IPR013689">
    <property type="entry name" value="RNA_helicase_ATP-dep_HrpB_C"/>
</dbReference>
<dbReference type="NCBIfam" id="TIGR01970">
    <property type="entry name" value="DEAH_box_HrpB"/>
    <property type="match status" value="1"/>
</dbReference>
<comment type="caution">
    <text evidence="7">The sequence shown here is derived from an EMBL/GenBank/DDBJ whole genome shotgun (WGS) entry which is preliminary data.</text>
</comment>
<dbReference type="GO" id="GO:0016787">
    <property type="term" value="F:hydrolase activity"/>
    <property type="evidence" value="ECO:0007669"/>
    <property type="project" value="UniProtKB-KW"/>
</dbReference>
<dbReference type="Gene3D" id="1.20.120.1080">
    <property type="match status" value="1"/>
</dbReference>
<dbReference type="InterPro" id="IPR011545">
    <property type="entry name" value="DEAD/DEAH_box_helicase_dom"/>
</dbReference>
<dbReference type="InterPro" id="IPR001650">
    <property type="entry name" value="Helicase_C-like"/>
</dbReference>
<dbReference type="CDD" id="cd18791">
    <property type="entry name" value="SF2_C_RHA"/>
    <property type="match status" value="1"/>
</dbReference>
<keyword evidence="4" id="KW-0067">ATP-binding</keyword>
<protein>
    <submittedName>
        <fullName evidence="7">ATP-dependent helicase HrpB</fullName>
        <ecNumber evidence="7">3.6.4.13</ecNumber>
    </submittedName>
</protein>
<dbReference type="SMART" id="SM00847">
    <property type="entry name" value="HA2"/>
    <property type="match status" value="1"/>
</dbReference>
<dbReference type="EC" id="3.6.4.13" evidence="7"/>
<dbReference type="SMART" id="SM00490">
    <property type="entry name" value="HELICc"/>
    <property type="match status" value="1"/>
</dbReference>
<evidence type="ECO:0000256" key="3">
    <source>
        <dbReference type="ARBA" id="ARBA00022806"/>
    </source>
</evidence>
<dbReference type="PANTHER" id="PTHR43519:SF1">
    <property type="entry name" value="ATP-DEPENDENT RNA HELICASE HRPB"/>
    <property type="match status" value="1"/>
</dbReference>
<dbReference type="Gene3D" id="3.40.50.300">
    <property type="entry name" value="P-loop containing nucleotide triphosphate hydrolases"/>
    <property type="match status" value="2"/>
</dbReference>
<dbReference type="InterPro" id="IPR014001">
    <property type="entry name" value="Helicase_ATP-bd"/>
</dbReference>
<organism evidence="7 8">
    <name type="scientific">Hymenobacter caeli</name>
    <dbReference type="NCBI Taxonomy" id="2735894"/>
    <lineage>
        <taxon>Bacteria</taxon>
        <taxon>Pseudomonadati</taxon>
        <taxon>Bacteroidota</taxon>
        <taxon>Cytophagia</taxon>
        <taxon>Cytophagales</taxon>
        <taxon>Hymenobacteraceae</taxon>
        <taxon>Hymenobacter</taxon>
    </lineage>
</organism>
<evidence type="ECO:0000259" key="5">
    <source>
        <dbReference type="PROSITE" id="PS51192"/>
    </source>
</evidence>
<dbReference type="Pfam" id="PF08482">
    <property type="entry name" value="HrpB_C"/>
    <property type="match status" value="1"/>
</dbReference>
<feature type="domain" description="Helicase C-terminal" evidence="6">
    <location>
        <begin position="221"/>
        <end position="386"/>
    </location>
</feature>
<dbReference type="Pfam" id="PF00270">
    <property type="entry name" value="DEAD"/>
    <property type="match status" value="1"/>
</dbReference>
<dbReference type="Proteomes" id="UP000779507">
    <property type="component" value="Unassembled WGS sequence"/>
</dbReference>
<evidence type="ECO:0000313" key="8">
    <source>
        <dbReference type="Proteomes" id="UP000779507"/>
    </source>
</evidence>
<accession>A0ABX2FWR2</accession>
<evidence type="ECO:0000313" key="7">
    <source>
        <dbReference type="EMBL" id="NRT20837.1"/>
    </source>
</evidence>
<proteinExistence type="predicted"/>
<feature type="domain" description="Helicase ATP-binding" evidence="5">
    <location>
        <begin position="23"/>
        <end position="170"/>
    </location>
</feature>
<reference evidence="7 8" key="1">
    <citation type="submission" date="2020-05" db="EMBL/GenBank/DDBJ databases">
        <title>Genomic Encyclopedia of Type Strains, Phase IV (KMG-V): Genome sequencing to study the core and pangenomes of soil and plant-associated prokaryotes.</title>
        <authorList>
            <person name="Whitman W."/>
        </authorList>
    </citation>
    <scope>NUCLEOTIDE SEQUENCE [LARGE SCALE GENOMIC DNA]</scope>
    <source>
        <strain evidence="7 8">9A</strain>
    </source>
</reference>
<dbReference type="SUPFAM" id="SSF52540">
    <property type="entry name" value="P-loop containing nucleoside triphosphate hydrolases"/>
    <property type="match status" value="1"/>
</dbReference>
<keyword evidence="1" id="KW-0547">Nucleotide-binding</keyword>
<name>A0ABX2FWR2_9BACT</name>
<dbReference type="SMART" id="SM00487">
    <property type="entry name" value="DEXDc"/>
    <property type="match status" value="1"/>
</dbReference>
<dbReference type="RefSeq" id="WP_173811603.1">
    <property type="nucleotide sequence ID" value="NZ_JABSNP010000021.1"/>
</dbReference>
<evidence type="ECO:0000256" key="4">
    <source>
        <dbReference type="ARBA" id="ARBA00022840"/>
    </source>
</evidence>
<dbReference type="InterPro" id="IPR010225">
    <property type="entry name" value="HrpB"/>
</dbReference>
<evidence type="ECO:0000259" key="6">
    <source>
        <dbReference type="PROSITE" id="PS51194"/>
    </source>
</evidence>
<dbReference type="InterPro" id="IPR027417">
    <property type="entry name" value="P-loop_NTPase"/>
</dbReference>
<keyword evidence="8" id="KW-1185">Reference proteome</keyword>
<dbReference type="EMBL" id="JABSNP010000021">
    <property type="protein sequence ID" value="NRT20837.1"/>
    <property type="molecule type" value="Genomic_DNA"/>
</dbReference>
<dbReference type="InterPro" id="IPR007502">
    <property type="entry name" value="Helicase-assoc_dom"/>
</dbReference>
<sequence>MPNDFRLPPLPDLPIVAALPALREALAAHARVVLEAPPGAGKTTVVPLALLAAAWRGPRDKILVLEPRQLAVRGAAARLAQLLGEPVGRTVGYRVRLDSKVSQDTCVEVITEGILTRMLQDDPALEGVACVVFDEFHERSLNADLGLALALDAQAVLRPELRILIMSATLEAQRLGQWLPAPVVSSAGFLFPIDTHYLDPRRAAALPNRPGERLAALVPAQVRAALGAHAEGDVLVFLPGVADLQRVARALGDLPDAIDLHLLHGELPLEVQDAALRPARAGRRKVILATSIAETSLTIEGVRIVVDGGFARVPRFVPRTGFTTLETVPVARAAADQRRGRAGRLAPGTCYRLWTEAEHHQLPAHRAPEIQAADLSALALELALWGTANPADLRWLDAPPAAAYAQAQELLVRLGALEEIKNEELKIKNEPASTTSFVVEPVAKNPILNSQFLIFNLKLKPTAHGRQLARLGLPPRLGHLVVRGQELGQGPAAAALAALLAERDLLRWATPNDPRPLPPDLRLRLEALASGRAPLPGLALHPATLQRVRDVARHLQSRQGPKGHSPIQSFTHSPVGLLTALAYPDRVAQRETDGRLRLATGQRVELRTEDVDPQAEFFAVAHLAGTAAAPRATLAAPVSREELETAFAGQITATDEVRYDPATQRVTGRRVRRLGALRLAESVIGQPDAALVAGALAAYLQEAGLSKLHWTPGARQVQQRLEFLRHHFPGPTAADGDQALTTDNEQLTTSWPASDEATLLRELPQWLGPHLAGLKSLDQVQRLDLTEPLLARLPGGWAQRQALDRLAPAALEVPSGSHVTLDYAEPAAPVLAVKLQELFGLTETPTVAGGRVPLLLHLLSPGGRPAQVTRDLRSFWEKGYFDVRKDLKGRYPRHPWPDKPMEHIPTKLTKRRLDNQ</sequence>
<dbReference type="InterPro" id="IPR049614">
    <property type="entry name" value="HrpB_DEXH"/>
</dbReference>
<keyword evidence="2 7" id="KW-0378">Hydrolase</keyword>
<dbReference type="CDD" id="cd17990">
    <property type="entry name" value="DEXHc_HrpB"/>
    <property type="match status" value="1"/>
</dbReference>
<keyword evidence="3 7" id="KW-0347">Helicase</keyword>